<evidence type="ECO:0000259" key="16">
    <source>
        <dbReference type="SMART" id="SM00563"/>
    </source>
</evidence>
<dbReference type="InterPro" id="IPR041728">
    <property type="entry name" value="GPAT/DHAPAT_LPLAT"/>
</dbReference>
<evidence type="ECO:0000256" key="4">
    <source>
        <dbReference type="ARBA" id="ARBA00007937"/>
    </source>
</evidence>
<dbReference type="Pfam" id="PF19277">
    <property type="entry name" value="GPAT_C"/>
    <property type="match status" value="1"/>
</dbReference>
<keyword evidence="7 14" id="KW-1003">Cell membrane</keyword>
<proteinExistence type="inferred from homology"/>
<dbReference type="HAMAP" id="MF_00393">
    <property type="entry name" value="Glyc3P_acyltrans"/>
    <property type="match status" value="1"/>
</dbReference>
<keyword evidence="10 14" id="KW-0594">Phospholipid biosynthesis</keyword>
<evidence type="ECO:0000256" key="2">
    <source>
        <dbReference type="ARBA" id="ARBA00004765"/>
    </source>
</evidence>
<evidence type="ECO:0000256" key="7">
    <source>
        <dbReference type="ARBA" id="ARBA00022475"/>
    </source>
</evidence>
<reference evidence="17 18" key="1">
    <citation type="submission" date="2016-06" db="EMBL/GenBank/DDBJ databases">
        <authorList>
            <person name="Kjaerup R.B."/>
            <person name="Dalgaard T.S."/>
            <person name="Juul-Madsen H.R."/>
        </authorList>
    </citation>
    <scope>NUCLEOTIDE SEQUENCE [LARGE SCALE GENOMIC DNA]</scope>
    <source>
        <strain evidence="17 18">GCSL-Mp3</strain>
    </source>
</reference>
<dbReference type="PANTHER" id="PTHR12563:SF17">
    <property type="entry name" value="DIHYDROXYACETONE PHOSPHATE ACYLTRANSFERASE"/>
    <property type="match status" value="1"/>
</dbReference>
<dbReference type="InterPro" id="IPR028354">
    <property type="entry name" value="GPAT_PlsB"/>
</dbReference>
<comment type="pathway">
    <text evidence="3">Lipid metabolism.</text>
</comment>
<evidence type="ECO:0000256" key="3">
    <source>
        <dbReference type="ARBA" id="ARBA00005189"/>
    </source>
</evidence>
<comment type="domain">
    <text evidence="14">The HXXXXD motif is essential for acyltransferase activity and may constitute the binding site for the phosphate moiety of the glycerol-3-phosphate.</text>
</comment>
<accession>A0A1B8HKM2</accession>
<dbReference type="UniPathway" id="UPA00557">
    <property type="reaction ID" value="UER00612"/>
</dbReference>
<name>A0A1B8HKM2_9GAMM</name>
<evidence type="ECO:0000256" key="6">
    <source>
        <dbReference type="ARBA" id="ARBA00013432"/>
    </source>
</evidence>
<gene>
    <name evidence="14" type="primary">plsB</name>
    <name evidence="17" type="ORF">AYY17_18035</name>
</gene>
<dbReference type="InterPro" id="IPR022284">
    <property type="entry name" value="GPAT/DHAPAT"/>
</dbReference>
<dbReference type="Pfam" id="PF01553">
    <property type="entry name" value="Acyltransferase"/>
    <property type="match status" value="1"/>
</dbReference>
<evidence type="ECO:0000256" key="14">
    <source>
        <dbReference type="HAMAP-Rule" id="MF_00393"/>
    </source>
</evidence>
<keyword evidence="12 14" id="KW-0012">Acyltransferase</keyword>
<sequence>MSLWRKIYYNALSLPLKLLVKSKPIPTDPVNELGLDTQHPTLYVLPYHSKADLLTLRRQCLAQGLPDPLEDNTIGNTTLPGYVFIDDGPRVFRYYALNPRKDSVNIFHAYLDLHRNNPALDIQMLPVSVMFGRSPGREGHNGVPHLRLLNGIQKFFAIIWLGRDSFVRFSQPVSMGAMASEHGTDTIIANKLARVARIHFSRQRMAAIGPKLPVRQELFNKLLKSKVIEKAVEDEAKTKKITPEKARQNAVSMMNEVAANFTYDALRVADRVLRWTWNRLYQGLNVHNAERVRQLAQDGHEIVYVPCHRSHMDYLLLSYVLYHQGLVPPHIAAGINLNFWPAGPIFRRLGAFFIRRSFKGNKLYSTVFREYLSELFSRGYSIEYFVEGGRSRTGRLLEPKTGTLSMTLQAMLRGDSRPITLVPVYIGYEHVMEVGTYAKELRGATKQKEGFMQMVRGLRKLRNLGQGYVNFGQPIPLSQYLTRRVPDWREAIDPVEPQRPSWLTPTATELAGNIMVNINNAAAANAINLCTTALLASRQRSLTREQLLEQLDCYLQLLRNVPYSPDSTTPDKTAEALLEHALQMNKFEVEKDSLGDIIVLPRETAVLMTYYRNNILHMLVLPSLIASILIHHRRISIDTIREHVGMIYPLLKAELFMRYSREELPDILDTIIDELCRQKLICRKDDNVLVINPARIRPLQLLAAGVRETLQRYAITLSLLNATPEISRSTLERESRTLAQRLSVLHGINAPEFFDKAVFATLVSTLREEGYINDSDDIIEANAQAFYNVLAELMSPEVRLTIESVSLEAEQDETAPQETDVTLPADNTDDNQDKTTQI</sequence>
<comment type="catalytic activity">
    <reaction evidence="13 14">
        <text>sn-glycerol 3-phosphate + an acyl-CoA = a 1-acyl-sn-glycero-3-phosphate + CoA</text>
        <dbReference type="Rhea" id="RHEA:15325"/>
        <dbReference type="ChEBI" id="CHEBI:57287"/>
        <dbReference type="ChEBI" id="CHEBI:57597"/>
        <dbReference type="ChEBI" id="CHEBI:57970"/>
        <dbReference type="ChEBI" id="CHEBI:58342"/>
        <dbReference type="EC" id="2.3.1.15"/>
    </reaction>
</comment>
<evidence type="ECO:0000256" key="13">
    <source>
        <dbReference type="ARBA" id="ARBA00048427"/>
    </source>
</evidence>
<evidence type="ECO:0000256" key="9">
    <source>
        <dbReference type="ARBA" id="ARBA00023136"/>
    </source>
</evidence>
<evidence type="ECO:0000256" key="12">
    <source>
        <dbReference type="ARBA" id="ARBA00023315"/>
    </source>
</evidence>
<keyword evidence="8 14" id="KW-0808">Transferase</keyword>
<dbReference type="PIRSF" id="PIRSF500064">
    <property type="entry name" value="GPAT"/>
    <property type="match status" value="1"/>
</dbReference>
<evidence type="ECO:0000256" key="5">
    <source>
        <dbReference type="ARBA" id="ARBA00013113"/>
    </source>
</evidence>
<comment type="caution">
    <text evidence="17">The sequence shown here is derived from an EMBL/GenBank/DDBJ whole genome shotgun (WGS) entry which is preliminary data.</text>
</comment>
<dbReference type="GO" id="GO:0004366">
    <property type="term" value="F:glycerol-3-phosphate O-acyltransferase activity"/>
    <property type="evidence" value="ECO:0007669"/>
    <property type="project" value="UniProtKB-UniRule"/>
</dbReference>
<keyword evidence="9 14" id="KW-0472">Membrane</keyword>
<feature type="region of interest" description="Disordered" evidence="15">
    <location>
        <begin position="809"/>
        <end position="838"/>
    </location>
</feature>
<dbReference type="GO" id="GO:0005886">
    <property type="term" value="C:plasma membrane"/>
    <property type="evidence" value="ECO:0007669"/>
    <property type="project" value="UniProtKB-SubCell"/>
</dbReference>
<protein>
    <recommendedName>
        <fullName evidence="6 14">Glycerol-3-phosphate acyltransferase</fullName>
        <shortName evidence="14">GPAT</shortName>
        <ecNumber evidence="5 14">2.3.1.15</ecNumber>
    </recommendedName>
</protein>
<comment type="subcellular location">
    <subcellularLocation>
        <location evidence="1 14">Cell membrane</location>
        <topology evidence="1 14">Peripheral membrane protein</topology>
        <orientation evidence="1 14">Cytoplasmic side</orientation>
    </subcellularLocation>
</comment>
<evidence type="ECO:0000256" key="8">
    <source>
        <dbReference type="ARBA" id="ARBA00022679"/>
    </source>
</evidence>
<dbReference type="SUPFAM" id="SSF69593">
    <property type="entry name" value="Glycerol-3-phosphate (1)-acyltransferase"/>
    <property type="match status" value="1"/>
</dbReference>
<dbReference type="EC" id="2.3.1.15" evidence="5 14"/>
<dbReference type="GO" id="GO:0016024">
    <property type="term" value="P:CDP-diacylglycerol biosynthetic process"/>
    <property type="evidence" value="ECO:0007669"/>
    <property type="project" value="UniProtKB-UniRule"/>
</dbReference>
<dbReference type="InterPro" id="IPR045520">
    <property type="entry name" value="GPAT/DHAPAT_C"/>
</dbReference>
<evidence type="ECO:0000313" key="18">
    <source>
        <dbReference type="Proteomes" id="UP000092247"/>
    </source>
</evidence>
<dbReference type="Proteomes" id="UP000092247">
    <property type="component" value="Unassembled WGS sequence"/>
</dbReference>
<keyword evidence="11 14" id="KW-1208">Phospholipid metabolism</keyword>
<dbReference type="InterPro" id="IPR002123">
    <property type="entry name" value="Plipid/glycerol_acylTrfase"/>
</dbReference>
<dbReference type="RefSeq" id="WP_067422587.1">
    <property type="nucleotide sequence ID" value="NZ_CBCPID010000020.1"/>
</dbReference>
<comment type="similarity">
    <text evidence="4 14">Belongs to the GPAT/DAPAT family.</text>
</comment>
<evidence type="ECO:0000256" key="11">
    <source>
        <dbReference type="ARBA" id="ARBA00023264"/>
    </source>
</evidence>
<dbReference type="SMART" id="SM00563">
    <property type="entry name" value="PlsC"/>
    <property type="match status" value="1"/>
</dbReference>
<organism evidence="17 18">
    <name type="scientific">Morganella psychrotolerans</name>
    <dbReference type="NCBI Taxonomy" id="368603"/>
    <lineage>
        <taxon>Bacteria</taxon>
        <taxon>Pseudomonadati</taxon>
        <taxon>Pseudomonadota</taxon>
        <taxon>Gammaproteobacteria</taxon>
        <taxon>Enterobacterales</taxon>
        <taxon>Morganellaceae</taxon>
        <taxon>Morganella</taxon>
    </lineage>
</organism>
<feature type="domain" description="Phospholipid/glycerol acyltransferase" evidence="16">
    <location>
        <begin position="302"/>
        <end position="429"/>
    </location>
</feature>
<keyword evidence="14" id="KW-0443">Lipid metabolism</keyword>
<feature type="short sequence motif" description="HXXXXD motif" evidence="14">
    <location>
        <begin position="307"/>
        <end position="312"/>
    </location>
</feature>
<dbReference type="CDD" id="cd07993">
    <property type="entry name" value="LPLAT_DHAPAT-like"/>
    <property type="match status" value="1"/>
</dbReference>
<evidence type="ECO:0000256" key="10">
    <source>
        <dbReference type="ARBA" id="ARBA00023209"/>
    </source>
</evidence>
<dbReference type="NCBIfam" id="TIGR03703">
    <property type="entry name" value="plsB"/>
    <property type="match status" value="1"/>
</dbReference>
<evidence type="ECO:0000256" key="15">
    <source>
        <dbReference type="SAM" id="MobiDB-lite"/>
    </source>
</evidence>
<evidence type="ECO:0000313" key="17">
    <source>
        <dbReference type="EMBL" id="OBU09716.1"/>
    </source>
</evidence>
<comment type="pathway">
    <text evidence="2 14">Phospholipid metabolism; CDP-diacylglycerol biosynthesis; CDP-diacylglycerol from sn-glycerol 3-phosphate: step 1/3.</text>
</comment>
<keyword evidence="14" id="KW-0444">Lipid biosynthesis</keyword>
<dbReference type="PIRSF" id="PIRSF000437">
    <property type="entry name" value="GPAT_DHAPAT"/>
    <property type="match status" value="1"/>
</dbReference>
<dbReference type="AlphaFoldDB" id="A0A1B8HKM2"/>
<dbReference type="PANTHER" id="PTHR12563">
    <property type="entry name" value="GLYCEROL-3-PHOSPHATE ACYLTRANSFERASE"/>
    <property type="match status" value="1"/>
</dbReference>
<dbReference type="NCBIfam" id="NF003441">
    <property type="entry name" value="PRK04974.1"/>
    <property type="match status" value="1"/>
</dbReference>
<evidence type="ECO:0000256" key="1">
    <source>
        <dbReference type="ARBA" id="ARBA00004413"/>
    </source>
</evidence>
<dbReference type="GO" id="GO:0006631">
    <property type="term" value="P:fatty acid metabolic process"/>
    <property type="evidence" value="ECO:0007669"/>
    <property type="project" value="TreeGrafter"/>
</dbReference>
<dbReference type="EMBL" id="LZEX01000008">
    <property type="protein sequence ID" value="OBU09716.1"/>
    <property type="molecule type" value="Genomic_DNA"/>
</dbReference>